<dbReference type="EMBL" id="CACRSZ010000049">
    <property type="protein sequence ID" value="VYT26525.1"/>
    <property type="molecule type" value="Genomic_DNA"/>
</dbReference>
<dbReference type="RefSeq" id="WP_156729989.1">
    <property type="nucleotide sequence ID" value="NZ_CACRSZ010000049.1"/>
</dbReference>
<name>A0A6N2V757_9BACE</name>
<proteinExistence type="predicted"/>
<gene>
    <name evidence="2" type="ORF">BFLFYP10_02083</name>
</gene>
<evidence type="ECO:0000259" key="1">
    <source>
        <dbReference type="Pfam" id="PF07603"/>
    </source>
</evidence>
<dbReference type="PROSITE" id="PS51257">
    <property type="entry name" value="PROKAR_LIPOPROTEIN"/>
    <property type="match status" value="1"/>
</dbReference>
<dbReference type="InterPro" id="IPR011460">
    <property type="entry name" value="Lcl_C"/>
</dbReference>
<dbReference type="AlphaFoldDB" id="A0A6N2V757"/>
<evidence type="ECO:0000313" key="2">
    <source>
        <dbReference type="EMBL" id="VYT26525.1"/>
    </source>
</evidence>
<sequence length="592" mass="64855">MKNKPILKLNRLVVIIPAVLVLLSLSSCQQEEPYSNRTPPGSTLVNLSVSASNSDVTLVSDDPASAIKSLCILQFNADGNGFGTLRHVGIGTENVAGGGKYSATLLQSVDTNDKYKFVVLANFPNGYGVFQGMTGKSYAAVQQACLSEEVSGNLGFDINNCFPMFGIPKDGTPEVIDETLDLGSVSLVRAVARMDIGIGRKDANANTWSKNGVKFNMTQIQIWKAGKQYAYMPLEGSFSSAGGALTITVPSPVGAVATKAYDNTYITSGTYCAEKIYLPEADLQWGSVYDTNHTNRLAIIVGGTYNGSQKETFYRVDLTNDQTSETMNILRNHVYQFTIKSVTDDGYDTAELAYKSVPKNIGFTAELAAWTFSPAVSVPSPVGYHMAYGKLNGEELVWSTTSTPQLVIPPKKKMGWGTNKNLRFDYNGFYGEANSYYADTPPIERRNGRLYPTVENAFSYEGAYLSLMISADDVTDLQGNETVPWKTGKATLTAFDLCRSYQGDGYSDWRLPRLSELALIYLNKDKLENMRGFSPLSGTYWSGSEYQVSTSKEDLKHSERAWAINFDAANPNNAANHAKTETLRIRCVRQAQ</sequence>
<reference evidence="2" key="1">
    <citation type="submission" date="2019-11" db="EMBL/GenBank/DDBJ databases">
        <authorList>
            <person name="Feng L."/>
        </authorList>
    </citation>
    <scope>NUCLEOTIDE SEQUENCE</scope>
    <source>
        <strain evidence="2">BfaecisLFYP10</strain>
    </source>
</reference>
<protein>
    <recommendedName>
        <fullName evidence="1">Lcl C-terminal domain-containing protein</fullName>
    </recommendedName>
</protein>
<organism evidence="2">
    <name type="scientific">Bacteroides faecis</name>
    <dbReference type="NCBI Taxonomy" id="674529"/>
    <lineage>
        <taxon>Bacteria</taxon>
        <taxon>Pseudomonadati</taxon>
        <taxon>Bacteroidota</taxon>
        <taxon>Bacteroidia</taxon>
        <taxon>Bacteroidales</taxon>
        <taxon>Bacteroidaceae</taxon>
        <taxon>Bacteroides</taxon>
    </lineage>
</organism>
<feature type="domain" description="Lcl C-terminal" evidence="1">
    <location>
        <begin position="485"/>
        <end position="589"/>
    </location>
</feature>
<accession>A0A6N2V757</accession>
<dbReference type="Pfam" id="PF07603">
    <property type="entry name" value="Lcl_C"/>
    <property type="match status" value="1"/>
</dbReference>